<name>G7K5G8_MEDTR</name>
<organism evidence="2 4">
    <name type="scientific">Medicago truncatula</name>
    <name type="common">Barrel medic</name>
    <name type="synonym">Medicago tribuloides</name>
    <dbReference type="NCBI Taxonomy" id="3880"/>
    <lineage>
        <taxon>Eukaryota</taxon>
        <taxon>Viridiplantae</taxon>
        <taxon>Streptophyta</taxon>
        <taxon>Embryophyta</taxon>
        <taxon>Tracheophyta</taxon>
        <taxon>Spermatophyta</taxon>
        <taxon>Magnoliopsida</taxon>
        <taxon>eudicotyledons</taxon>
        <taxon>Gunneridae</taxon>
        <taxon>Pentapetalae</taxon>
        <taxon>rosids</taxon>
        <taxon>fabids</taxon>
        <taxon>Fabales</taxon>
        <taxon>Fabaceae</taxon>
        <taxon>Papilionoideae</taxon>
        <taxon>50 kb inversion clade</taxon>
        <taxon>NPAAA clade</taxon>
        <taxon>Hologalegina</taxon>
        <taxon>IRL clade</taxon>
        <taxon>Trifolieae</taxon>
        <taxon>Medicago</taxon>
    </lineage>
</organism>
<dbReference type="EnsemblPlants" id="AES95518">
    <property type="protein sequence ID" value="AES95518"/>
    <property type="gene ID" value="MTR_5g026420"/>
</dbReference>
<keyword evidence="4" id="KW-1185">Reference proteome</keyword>
<feature type="signal peptide" evidence="1">
    <location>
        <begin position="1"/>
        <end position="16"/>
    </location>
</feature>
<gene>
    <name evidence="2" type="ordered locus">MTR_5g026420</name>
</gene>
<dbReference type="PaxDb" id="3880-AES95518"/>
<dbReference type="Proteomes" id="UP000002051">
    <property type="component" value="Chromosome 5"/>
</dbReference>
<reference evidence="2 4" key="2">
    <citation type="journal article" date="2014" name="BMC Genomics">
        <title>An improved genome release (version Mt4.0) for the model legume Medicago truncatula.</title>
        <authorList>
            <person name="Tang H."/>
            <person name="Krishnakumar V."/>
            <person name="Bidwell S."/>
            <person name="Rosen B."/>
            <person name="Chan A."/>
            <person name="Zhou S."/>
            <person name="Gentzbittel L."/>
            <person name="Childs K.L."/>
            <person name="Yandell M."/>
            <person name="Gundlach H."/>
            <person name="Mayer K.F."/>
            <person name="Schwartz D.C."/>
            <person name="Town C.D."/>
        </authorList>
    </citation>
    <scope>GENOME REANNOTATION</scope>
    <source>
        <strain evidence="3 4">cv. Jemalong A17</strain>
    </source>
</reference>
<reference evidence="2 4" key="1">
    <citation type="journal article" date="2011" name="Nature">
        <title>The Medicago genome provides insight into the evolution of rhizobial symbioses.</title>
        <authorList>
            <person name="Young N.D."/>
            <person name="Debelle F."/>
            <person name="Oldroyd G.E."/>
            <person name="Geurts R."/>
            <person name="Cannon S.B."/>
            <person name="Udvardi M.K."/>
            <person name="Benedito V.A."/>
            <person name="Mayer K.F."/>
            <person name="Gouzy J."/>
            <person name="Schoof H."/>
            <person name="Van de Peer Y."/>
            <person name="Proost S."/>
            <person name="Cook D.R."/>
            <person name="Meyers B.C."/>
            <person name="Spannagl M."/>
            <person name="Cheung F."/>
            <person name="De Mita S."/>
            <person name="Krishnakumar V."/>
            <person name="Gundlach H."/>
            <person name="Zhou S."/>
            <person name="Mudge J."/>
            <person name="Bharti A.K."/>
            <person name="Murray J.D."/>
            <person name="Naoumkina M.A."/>
            <person name="Rosen B."/>
            <person name="Silverstein K.A."/>
            <person name="Tang H."/>
            <person name="Rombauts S."/>
            <person name="Zhao P.X."/>
            <person name="Zhou P."/>
            <person name="Barbe V."/>
            <person name="Bardou P."/>
            <person name="Bechner M."/>
            <person name="Bellec A."/>
            <person name="Berger A."/>
            <person name="Berges H."/>
            <person name="Bidwell S."/>
            <person name="Bisseling T."/>
            <person name="Choisne N."/>
            <person name="Couloux A."/>
            <person name="Denny R."/>
            <person name="Deshpande S."/>
            <person name="Dai X."/>
            <person name="Doyle J.J."/>
            <person name="Dudez A.M."/>
            <person name="Farmer A.D."/>
            <person name="Fouteau S."/>
            <person name="Franken C."/>
            <person name="Gibelin C."/>
            <person name="Gish J."/>
            <person name="Goldstein S."/>
            <person name="Gonzalez A.J."/>
            <person name="Green P.J."/>
            <person name="Hallab A."/>
            <person name="Hartog M."/>
            <person name="Hua A."/>
            <person name="Humphray S.J."/>
            <person name="Jeong D.H."/>
            <person name="Jing Y."/>
            <person name="Jocker A."/>
            <person name="Kenton S.M."/>
            <person name="Kim D.J."/>
            <person name="Klee K."/>
            <person name="Lai H."/>
            <person name="Lang C."/>
            <person name="Lin S."/>
            <person name="Macmil S.L."/>
            <person name="Magdelenat G."/>
            <person name="Matthews L."/>
            <person name="McCorrison J."/>
            <person name="Monaghan E.L."/>
            <person name="Mun J.H."/>
            <person name="Najar F.Z."/>
            <person name="Nicholson C."/>
            <person name="Noirot C."/>
            <person name="O'Bleness M."/>
            <person name="Paule C.R."/>
            <person name="Poulain J."/>
            <person name="Prion F."/>
            <person name="Qin B."/>
            <person name="Qu C."/>
            <person name="Retzel E.F."/>
            <person name="Riddle C."/>
            <person name="Sallet E."/>
            <person name="Samain S."/>
            <person name="Samson N."/>
            <person name="Sanders I."/>
            <person name="Saurat O."/>
            <person name="Scarpelli C."/>
            <person name="Schiex T."/>
            <person name="Segurens B."/>
            <person name="Severin A.J."/>
            <person name="Sherrier D.J."/>
            <person name="Shi R."/>
            <person name="Sims S."/>
            <person name="Singer S.R."/>
            <person name="Sinharoy S."/>
            <person name="Sterck L."/>
            <person name="Viollet A."/>
            <person name="Wang B.B."/>
            <person name="Wang K."/>
            <person name="Wang M."/>
            <person name="Wang X."/>
            <person name="Warfsmann J."/>
            <person name="Weissenbach J."/>
            <person name="White D.D."/>
            <person name="White J.D."/>
            <person name="Wiley G.B."/>
            <person name="Wincker P."/>
            <person name="Xing Y."/>
            <person name="Yang L."/>
            <person name="Yao Z."/>
            <person name="Ying F."/>
            <person name="Zhai J."/>
            <person name="Zhou L."/>
            <person name="Zuber A."/>
            <person name="Denarie J."/>
            <person name="Dixon R.A."/>
            <person name="May G.D."/>
            <person name="Schwartz D.C."/>
            <person name="Rogers J."/>
            <person name="Quetier F."/>
            <person name="Town C.D."/>
            <person name="Roe B.A."/>
        </authorList>
    </citation>
    <scope>NUCLEOTIDE SEQUENCE [LARGE SCALE GENOMIC DNA]</scope>
    <source>
        <strain evidence="2">A17</strain>
        <strain evidence="3 4">cv. Jemalong A17</strain>
    </source>
</reference>
<dbReference type="AlphaFoldDB" id="G7K5G8"/>
<dbReference type="HOGENOM" id="CLU_2625708_0_0_1"/>
<protein>
    <submittedName>
        <fullName evidence="2 3">Uncharacterized protein</fullName>
    </submittedName>
</protein>
<reference evidence="3" key="3">
    <citation type="submission" date="2015-04" db="UniProtKB">
        <authorList>
            <consortium name="EnsemblPlants"/>
        </authorList>
    </citation>
    <scope>IDENTIFICATION</scope>
    <source>
        <strain evidence="3">cv. Jemalong A17</strain>
    </source>
</reference>
<evidence type="ECO:0000313" key="4">
    <source>
        <dbReference type="Proteomes" id="UP000002051"/>
    </source>
</evidence>
<dbReference type="EMBL" id="CM001221">
    <property type="protein sequence ID" value="AES95518.1"/>
    <property type="molecule type" value="Genomic_DNA"/>
</dbReference>
<keyword evidence="1" id="KW-0732">Signal</keyword>
<sequence>MKLVEFVLIFLSVVRSKPSDMLHSRYDTFPGKGSKITSLSMGRCTNLCPDYITYELGDPKTDVRKALPLLQLAGATLF</sequence>
<evidence type="ECO:0000313" key="3">
    <source>
        <dbReference type="EnsemblPlants" id="AES95518"/>
    </source>
</evidence>
<evidence type="ECO:0000313" key="2">
    <source>
        <dbReference type="EMBL" id="AES95518.1"/>
    </source>
</evidence>
<evidence type="ECO:0000256" key="1">
    <source>
        <dbReference type="SAM" id="SignalP"/>
    </source>
</evidence>
<proteinExistence type="predicted"/>
<accession>G7K5G8</accession>
<feature type="chain" id="PRO_5014573359" evidence="1">
    <location>
        <begin position="17"/>
        <end position="78"/>
    </location>
</feature>